<dbReference type="Gene3D" id="1.25.40.10">
    <property type="entry name" value="Tetratricopeptide repeat domain"/>
    <property type="match status" value="1"/>
</dbReference>
<evidence type="ECO:0000256" key="3">
    <source>
        <dbReference type="ARBA" id="ARBA00023015"/>
    </source>
</evidence>
<gene>
    <name evidence="6" type="primary">embR3</name>
    <name evidence="6" type="ORF">SLAV_20335</name>
</gene>
<keyword evidence="7" id="KW-1185">Reference proteome</keyword>
<dbReference type="PANTHER" id="PTHR35807:SF1">
    <property type="entry name" value="TRANSCRIPTIONAL REGULATOR REDD"/>
    <property type="match status" value="1"/>
</dbReference>
<evidence type="ECO:0000313" key="7">
    <source>
        <dbReference type="Proteomes" id="UP000231791"/>
    </source>
</evidence>
<evidence type="ECO:0000313" key="6">
    <source>
        <dbReference type="EMBL" id="ATZ25890.1"/>
    </source>
</evidence>
<evidence type="ECO:0000256" key="2">
    <source>
        <dbReference type="ARBA" id="ARBA00023012"/>
    </source>
</evidence>
<dbReference type="GO" id="GO:0003677">
    <property type="term" value="F:DNA binding"/>
    <property type="evidence" value="ECO:0007669"/>
    <property type="project" value="UniProtKB-UniRule"/>
</dbReference>
<dbReference type="PROSITE" id="PS51755">
    <property type="entry name" value="OMPR_PHOB"/>
    <property type="match status" value="1"/>
</dbReference>
<sequence length="239" mass="24989">MDIEVLGPPRVTENGVPITAPTPESRHVLAVLAACPDRVVPVSVLAGELAGRVPPEHTREVLHTAVRRLRERIAEALGPSSVRTPETVLSARPGGYLLDTGGGRCDVREFEREAGAGYRALGRGDAARAAARLRGALDLWTGPALDGIAAGTWLRGRIAVLDADRLSVLGQWVEAELALGRHRELRLALAGLRGAGAGRPGGAYLAALRRAEERALTPRPAPAGPALGPLPALACATRP</sequence>
<organism evidence="6 7">
    <name type="scientific">Streptomyces lavendulae subsp. lavendulae</name>
    <dbReference type="NCBI Taxonomy" id="58340"/>
    <lineage>
        <taxon>Bacteria</taxon>
        <taxon>Bacillati</taxon>
        <taxon>Actinomycetota</taxon>
        <taxon>Actinomycetes</taxon>
        <taxon>Kitasatosporales</taxon>
        <taxon>Streptomycetaceae</taxon>
        <taxon>Streptomyces</taxon>
    </lineage>
</organism>
<dbReference type="InterPro" id="IPR036388">
    <property type="entry name" value="WH-like_DNA-bd_sf"/>
</dbReference>
<dbReference type="SUPFAM" id="SSF48452">
    <property type="entry name" value="TPR-like"/>
    <property type="match status" value="1"/>
</dbReference>
<dbReference type="InterPro" id="IPR016032">
    <property type="entry name" value="Sig_transdc_resp-reg_C-effctor"/>
</dbReference>
<keyword evidence="5" id="KW-0804">Transcription</keyword>
<dbReference type="InterPro" id="IPR051677">
    <property type="entry name" value="AfsR-DnrI-RedD_regulator"/>
</dbReference>
<dbReference type="SMART" id="SM00862">
    <property type="entry name" value="Trans_reg_C"/>
    <property type="match status" value="1"/>
</dbReference>
<dbReference type="PANTHER" id="PTHR35807">
    <property type="entry name" value="TRANSCRIPTIONAL REGULATOR REDD-RELATED"/>
    <property type="match status" value="1"/>
</dbReference>
<accession>A0A2K8PIG1</accession>
<dbReference type="GO" id="GO:0000160">
    <property type="term" value="P:phosphorelay signal transduction system"/>
    <property type="evidence" value="ECO:0007669"/>
    <property type="project" value="UniProtKB-KW"/>
</dbReference>
<dbReference type="Proteomes" id="UP000231791">
    <property type="component" value="Chromosome"/>
</dbReference>
<name>A0A2K8PIG1_STRLA</name>
<protein>
    <submittedName>
        <fullName evidence="6">Transcriptional regulatory protein EmbR</fullName>
    </submittedName>
</protein>
<dbReference type="GO" id="GO:0006355">
    <property type="term" value="P:regulation of DNA-templated transcription"/>
    <property type="evidence" value="ECO:0007669"/>
    <property type="project" value="InterPro"/>
</dbReference>
<comment type="similarity">
    <text evidence="1">Belongs to the AfsR/DnrI/RedD regulatory family.</text>
</comment>
<dbReference type="SUPFAM" id="SSF46894">
    <property type="entry name" value="C-terminal effector domain of the bipartite response regulators"/>
    <property type="match status" value="1"/>
</dbReference>
<dbReference type="KEGG" id="slx:SLAV_20335"/>
<proteinExistence type="inferred from homology"/>
<dbReference type="Pfam" id="PF03704">
    <property type="entry name" value="BTAD"/>
    <property type="match status" value="1"/>
</dbReference>
<dbReference type="Gene3D" id="1.10.10.10">
    <property type="entry name" value="Winged helix-like DNA-binding domain superfamily/Winged helix DNA-binding domain"/>
    <property type="match status" value="1"/>
</dbReference>
<dbReference type="SMART" id="SM01043">
    <property type="entry name" value="BTAD"/>
    <property type="match status" value="1"/>
</dbReference>
<dbReference type="EMBL" id="CP024985">
    <property type="protein sequence ID" value="ATZ25890.1"/>
    <property type="molecule type" value="Genomic_DNA"/>
</dbReference>
<evidence type="ECO:0000256" key="5">
    <source>
        <dbReference type="ARBA" id="ARBA00023163"/>
    </source>
</evidence>
<dbReference type="OrthoDB" id="4336084at2"/>
<dbReference type="GeneID" id="49385102"/>
<keyword evidence="2" id="KW-0902">Two-component regulatory system</keyword>
<dbReference type="AlphaFoldDB" id="A0A2K8PIG1"/>
<dbReference type="InterPro" id="IPR011990">
    <property type="entry name" value="TPR-like_helical_dom_sf"/>
</dbReference>
<dbReference type="InterPro" id="IPR005158">
    <property type="entry name" value="BTAD"/>
</dbReference>
<keyword evidence="4" id="KW-0238">DNA-binding</keyword>
<reference evidence="6 7" key="1">
    <citation type="submission" date="2017-11" db="EMBL/GenBank/DDBJ databases">
        <title>Complete genome sequence of Streptomyces lavendulae subsp. lavendulae CCM 3239 (formerly 'Streptomyces aureofaciens CCM 3239'), the producer of the angucycline-type antibiotic auricin.</title>
        <authorList>
            <person name="Busche T."/>
            <person name="Novakova R."/>
            <person name="Al'Dilaimi A."/>
            <person name="Homerova D."/>
            <person name="Feckova L."/>
            <person name="Rezuchova B."/>
            <person name="Mingyar E."/>
            <person name="Csolleiova D."/>
            <person name="Bekeova C."/>
            <person name="Winkler A."/>
            <person name="Sevcikova B."/>
            <person name="Kalinowski J."/>
            <person name="Kormanec J."/>
            <person name="Ruckert C."/>
        </authorList>
    </citation>
    <scope>NUCLEOTIDE SEQUENCE [LARGE SCALE GENOMIC DNA]</scope>
    <source>
        <strain evidence="6 7">CCM 3239</strain>
    </source>
</reference>
<evidence type="ECO:0000256" key="1">
    <source>
        <dbReference type="ARBA" id="ARBA00005820"/>
    </source>
</evidence>
<dbReference type="InterPro" id="IPR001867">
    <property type="entry name" value="OmpR/PhoB-type_DNA-bd"/>
</dbReference>
<evidence type="ECO:0000256" key="4">
    <source>
        <dbReference type="ARBA" id="ARBA00023125"/>
    </source>
</evidence>
<dbReference type="RefSeq" id="WP_051840643.1">
    <property type="nucleotide sequence ID" value="NZ_CP024985.1"/>
</dbReference>
<keyword evidence="3" id="KW-0805">Transcription regulation</keyword>